<organism evidence="2 3">
    <name type="scientific">Paracidobacterium acidisoli</name>
    <dbReference type="NCBI Taxonomy" id="2303751"/>
    <lineage>
        <taxon>Bacteria</taxon>
        <taxon>Pseudomonadati</taxon>
        <taxon>Acidobacteriota</taxon>
        <taxon>Terriglobia</taxon>
        <taxon>Terriglobales</taxon>
        <taxon>Acidobacteriaceae</taxon>
        <taxon>Paracidobacterium</taxon>
    </lineage>
</organism>
<evidence type="ECO:0000256" key="1">
    <source>
        <dbReference type="SAM" id="SignalP"/>
    </source>
</evidence>
<feature type="chain" id="PRO_5016721100" evidence="1">
    <location>
        <begin position="26"/>
        <end position="90"/>
    </location>
</feature>
<keyword evidence="1" id="KW-0732">Signal</keyword>
<protein>
    <submittedName>
        <fullName evidence="2">Uncharacterized protein</fullName>
    </submittedName>
</protein>
<reference evidence="2 3" key="1">
    <citation type="submission" date="2018-08" db="EMBL/GenBank/DDBJ databases">
        <title>Acidipila sp. 4G-K13, an acidobacterium isolated from forest soil.</title>
        <authorList>
            <person name="Gao Z.-H."/>
            <person name="Qiu L.-H."/>
        </authorList>
    </citation>
    <scope>NUCLEOTIDE SEQUENCE [LARGE SCALE GENOMIC DNA]</scope>
    <source>
        <strain evidence="2 3">4G-K13</strain>
    </source>
</reference>
<evidence type="ECO:0000313" key="2">
    <source>
        <dbReference type="EMBL" id="RFU15847.1"/>
    </source>
</evidence>
<comment type="caution">
    <text evidence="2">The sequence shown here is derived from an EMBL/GenBank/DDBJ whole genome shotgun (WGS) entry which is preliminary data.</text>
</comment>
<evidence type="ECO:0000313" key="3">
    <source>
        <dbReference type="Proteomes" id="UP000264702"/>
    </source>
</evidence>
<dbReference type="AlphaFoldDB" id="A0A372ILM6"/>
<dbReference type="Proteomes" id="UP000264702">
    <property type="component" value="Unassembled WGS sequence"/>
</dbReference>
<proteinExistence type="predicted"/>
<dbReference type="RefSeq" id="WP_117301678.1">
    <property type="nucleotide sequence ID" value="NZ_QVQT02000005.1"/>
</dbReference>
<gene>
    <name evidence="2" type="ORF">D0Y96_15565</name>
</gene>
<name>A0A372ILM6_9BACT</name>
<dbReference type="EMBL" id="QVQT01000005">
    <property type="protein sequence ID" value="RFU15847.1"/>
    <property type="molecule type" value="Genomic_DNA"/>
</dbReference>
<feature type="signal peptide" evidence="1">
    <location>
        <begin position="1"/>
        <end position="25"/>
    </location>
</feature>
<dbReference type="OrthoDB" id="679299at2"/>
<keyword evidence="3" id="KW-1185">Reference proteome</keyword>
<accession>A0A372ILM6</accession>
<sequence length="90" mass="9428">MGCCGKARANLSYSRSVAVATPAAAANPAASASWPSGSAPRQLRYTGQAGIVVRGPVTGKPYTFNAQDQVQTVDPRDAAVLLRTQYFRQG</sequence>